<sequence length="1016" mass="114450">MSGRKLFHLCDEEPSRLSNSTGTAANLPHLDQGPSSSVATQYAHQPLDGDYNMASVDVADIATQLGGAMFVWDERKLRKKVNIDALYCSAEQRALIEAIYREQRHSGHIYHPTAQSQRRAHEFLAAHKLDVDARKLPLDSRWSIADSRQWDRHSVGDDVKMRTVVYQCSTGYDTAARQTGKGPIPTTSSPRKGRASAEEWQRRAPYDHTGCLAHAEVSLAQMLNGDNIILRIMGHFEHNDACLAAVALRQLRQGATVTQIQAENLHRLEVNGYSGLSSSDGALNHRYNILPGDLSRLYRLHYKASFGINLSITAERNVHNWVDDNPAVAKPHIRRAVFHYTPRGDNGQHFKICIATPEMKEAAWKYCHRRQVVIDGTFSLSTSRLLVWVALGVDEANRGMPVAIFLFSAPTGNRATHAGYDTKVIGEIMTIWRNWMGARNGENFEPYVALTDTDPKERGGLLVAWKDIILLLCKFHVRQCWTNKRSSCLGKTDVYLRRYLERHFYSLEEALLNTVRYEDALRLIKEVERECHFVTAQPDGGKLGQGGLDYLAYLIKTWMPFDMWRSWSRYGREEAAKRLGVDIEGVLPTTNHLESLNRNFKHKFLPQWQHSGHRLRPDVLVYRLITNILLHIYAQHRMLTGYSTWRENRFLHVSGGHALQPSRSASSSSGISPGFVPRAWYADDSSRNSLAKAIVLSGKLALIQSRRPYEVWATCQASPNSGATRYWLTVHPTGAATCTCLDWLQKGGACKHLRAFKMRIESMIQTGHYPQGLFAFPKTAAEAEAVEDHNKRWYGDQYSKAITLPLRAHTSVNQGPVLCNLVADIHNATVTEPLLPPPSEQQESYTIELDKEAVIAASFADVSGDMDIVPSEHSDKDIDTIKPMLEDAEFNGTHQSNIRAIQLQEQQRVEHHVSKILPLLHGVVNTLSSDHFTLSANEELYEFRDTITVLSDLLDKKLSSPEHMGTLPSCRIDVNPSSAEDNTTTETPVNTSKRRPSPRSLSPERRQKQHKSHGTL</sequence>
<dbReference type="EMBL" id="JANHOG010001669">
    <property type="protein sequence ID" value="KAJ3533425.1"/>
    <property type="molecule type" value="Genomic_DNA"/>
</dbReference>
<reference evidence="1" key="1">
    <citation type="submission" date="2022-07" db="EMBL/GenBank/DDBJ databases">
        <title>Genome Sequence of Phlebia brevispora.</title>
        <authorList>
            <person name="Buettner E."/>
        </authorList>
    </citation>
    <scope>NUCLEOTIDE SEQUENCE</scope>
    <source>
        <strain evidence="1">MPL23</strain>
    </source>
</reference>
<evidence type="ECO:0000313" key="1">
    <source>
        <dbReference type="EMBL" id="KAJ3533425.1"/>
    </source>
</evidence>
<protein>
    <submittedName>
        <fullName evidence="1">Uncharacterized protein</fullName>
    </submittedName>
</protein>
<organism evidence="1 2">
    <name type="scientific">Phlebia brevispora</name>
    <dbReference type="NCBI Taxonomy" id="194682"/>
    <lineage>
        <taxon>Eukaryota</taxon>
        <taxon>Fungi</taxon>
        <taxon>Dikarya</taxon>
        <taxon>Basidiomycota</taxon>
        <taxon>Agaricomycotina</taxon>
        <taxon>Agaricomycetes</taxon>
        <taxon>Polyporales</taxon>
        <taxon>Meruliaceae</taxon>
        <taxon>Phlebia</taxon>
    </lineage>
</organism>
<accession>A0ACC1S755</accession>
<comment type="caution">
    <text evidence="1">The sequence shown here is derived from an EMBL/GenBank/DDBJ whole genome shotgun (WGS) entry which is preliminary data.</text>
</comment>
<gene>
    <name evidence="1" type="ORF">NM688_g7283</name>
</gene>
<evidence type="ECO:0000313" key="2">
    <source>
        <dbReference type="Proteomes" id="UP001148662"/>
    </source>
</evidence>
<dbReference type="Proteomes" id="UP001148662">
    <property type="component" value="Unassembled WGS sequence"/>
</dbReference>
<name>A0ACC1S755_9APHY</name>
<keyword evidence="2" id="KW-1185">Reference proteome</keyword>
<proteinExistence type="predicted"/>